<evidence type="ECO:0000256" key="2">
    <source>
        <dbReference type="ARBA" id="ARBA00022801"/>
    </source>
</evidence>
<dbReference type="OrthoDB" id="9971853at2759"/>
<feature type="domain" description="Glycoside hydrolase family 5 C-terminal" evidence="5">
    <location>
        <begin position="626"/>
        <end position="720"/>
    </location>
</feature>
<organism evidence="6 7">
    <name type="scientific">Neonectria ditissima</name>
    <dbReference type="NCBI Taxonomy" id="78410"/>
    <lineage>
        <taxon>Eukaryota</taxon>
        <taxon>Fungi</taxon>
        <taxon>Dikarya</taxon>
        <taxon>Ascomycota</taxon>
        <taxon>Pezizomycotina</taxon>
        <taxon>Sordariomycetes</taxon>
        <taxon>Hypocreomycetidae</taxon>
        <taxon>Hypocreales</taxon>
        <taxon>Nectriaceae</taxon>
        <taxon>Neonectria</taxon>
    </lineage>
</organism>
<dbReference type="EMBL" id="LKCW01000300">
    <property type="protein sequence ID" value="KPM34806.1"/>
    <property type="molecule type" value="Genomic_DNA"/>
</dbReference>
<dbReference type="SUPFAM" id="SSF51445">
    <property type="entry name" value="(Trans)glycosidases"/>
    <property type="match status" value="1"/>
</dbReference>
<dbReference type="PANTHER" id="PTHR31308:SF5">
    <property type="entry name" value="ERGOSTERYL-BETA-GLUCOSIDASE"/>
    <property type="match status" value="1"/>
</dbReference>
<evidence type="ECO:0000256" key="1">
    <source>
        <dbReference type="ARBA" id="ARBA00005641"/>
    </source>
</evidence>
<keyword evidence="4" id="KW-0812">Transmembrane</keyword>
<evidence type="ECO:0000259" key="5">
    <source>
        <dbReference type="Pfam" id="PF18564"/>
    </source>
</evidence>
<reference evidence="6 7" key="1">
    <citation type="submission" date="2015-09" db="EMBL/GenBank/DDBJ databases">
        <title>Draft genome of a European isolate of the apple canker pathogen Neonectria ditissima.</title>
        <authorList>
            <person name="Gomez-Cortecero A."/>
            <person name="Harrison R.J."/>
            <person name="Armitage A.D."/>
        </authorList>
    </citation>
    <scope>NUCLEOTIDE SEQUENCE [LARGE SCALE GENOMIC DNA]</scope>
    <source>
        <strain evidence="6 7">R09/05</strain>
    </source>
</reference>
<feature type="non-terminal residue" evidence="6">
    <location>
        <position position="1"/>
    </location>
</feature>
<keyword evidence="2" id="KW-0378">Hydrolase</keyword>
<dbReference type="Gene3D" id="2.60.40.1180">
    <property type="entry name" value="Golgi alpha-mannosidase II"/>
    <property type="match status" value="1"/>
</dbReference>
<evidence type="ECO:0000313" key="7">
    <source>
        <dbReference type="Proteomes" id="UP000050424"/>
    </source>
</evidence>
<dbReference type="Gene3D" id="3.20.20.80">
    <property type="entry name" value="Glycosidases"/>
    <property type="match status" value="2"/>
</dbReference>
<name>A0A0P7B0K6_9HYPO</name>
<keyword evidence="4" id="KW-1133">Transmembrane helix</keyword>
<dbReference type="InterPro" id="IPR041036">
    <property type="entry name" value="GH5_C"/>
</dbReference>
<dbReference type="Pfam" id="PF18564">
    <property type="entry name" value="Glyco_hydro_5_C"/>
    <property type="match status" value="1"/>
</dbReference>
<dbReference type="InterPro" id="IPR052066">
    <property type="entry name" value="Glycosphingolipid_Hydrolases"/>
</dbReference>
<dbReference type="InterPro" id="IPR013780">
    <property type="entry name" value="Glyco_hydro_b"/>
</dbReference>
<comment type="similarity">
    <text evidence="1">Belongs to the glycosyl hydrolase 5 (cellulase A) family.</text>
</comment>
<dbReference type="InterPro" id="IPR017853">
    <property type="entry name" value="GH"/>
</dbReference>
<gene>
    <name evidence="6" type="ORF">AK830_g11778</name>
</gene>
<accession>A0A0P7B0K6</accession>
<dbReference type="GO" id="GO:0050295">
    <property type="term" value="F:steryl-beta-glucosidase activity"/>
    <property type="evidence" value="ECO:0007669"/>
    <property type="project" value="TreeGrafter"/>
</dbReference>
<keyword evidence="7" id="KW-1185">Reference proteome</keyword>
<dbReference type="GO" id="GO:1904462">
    <property type="term" value="P:ergosteryl 3-beta-D-glucoside catabolic process"/>
    <property type="evidence" value="ECO:0007669"/>
    <property type="project" value="TreeGrafter"/>
</dbReference>
<evidence type="ECO:0000313" key="6">
    <source>
        <dbReference type="EMBL" id="KPM34806.1"/>
    </source>
</evidence>
<proteinExistence type="inferred from homology"/>
<feature type="transmembrane region" description="Helical" evidence="4">
    <location>
        <begin position="765"/>
        <end position="784"/>
    </location>
</feature>
<dbReference type="STRING" id="78410.A0A0P7B0K6"/>
<sequence>PLRIQAGRFVDAHGRVVALRGLNVSGASKLPTSPNGLSHLTDGFYEQHRTVTFAGRPFPLAEAPLHFARLRAWGLPVVRLLVTWESLGHSGPDPAVDLDTEYIEYLRALVELMPAYGIKCFVCAHQDVWSRFSGGSGAPGWTFEAAGLDIEAFTQTGAAYVHGQDEQRRLAGLVDEREPSGPFLWPSGYQKLAAATMATLFWAGDALAPQLTCRRAPLGDPGAAETVSIQTYLQDAFIEAFGRLADAVGDLEACLGFEPLNEPHRGLVNLHDFHGWNYDTDLHIGHYPSFTQSLALGSGYAQEVDFYVKSWPFPTRVSHRSVVDPEGRSAWLPRDEGASEQQQRGMGQCVWRAHGVWEWDEQRKAPVVLDKDYFDTDHRKGREGKRIEWYRDCYGPFLRKFSDRVSRSSSRCMSFVEPIPNEFMPPWPTQDKTPPPQEYAVKTLIDTPRPANFVYAPHFYDLNVLFSKHHAFMSVNVQGLSRGMFVLKALYFGAEALRRNYRTQIANIVKHGVASLGNVPMLIGEVGIPFDVNGGAAFATGWYDKQRELMHALIGAMEDNGVAFTLWNYNPHNRFEYGDGWNKEDFSVVNGDDVDEHGPTRCDYRNAAHESDELYRGGRVLDVIIRPYAAKIAGTPTRSAWDHRTLRFEFAWSSEGGGEKTVAEDDKSRLTEVFLPNYHYANHEVCVKVSDGDWSYDAEQQTLLVRHAAHSGTARHSVVVEIGDRREHLLQRVLVRRQGGPPSFLLDLLSPSLEVLLQELGVDHLVEVLLAGLAAIIVLLAVGAQMSRTGRVEKMPTVDL</sequence>
<dbReference type="PANTHER" id="PTHR31308">
    <property type="match status" value="1"/>
</dbReference>
<keyword evidence="4" id="KW-0472">Membrane</keyword>
<dbReference type="Proteomes" id="UP000050424">
    <property type="component" value="Unassembled WGS sequence"/>
</dbReference>
<comment type="caution">
    <text evidence="6">The sequence shown here is derived from an EMBL/GenBank/DDBJ whole genome shotgun (WGS) entry which is preliminary data.</text>
</comment>
<evidence type="ECO:0000256" key="4">
    <source>
        <dbReference type="SAM" id="Phobius"/>
    </source>
</evidence>
<evidence type="ECO:0000256" key="3">
    <source>
        <dbReference type="ARBA" id="ARBA00023295"/>
    </source>
</evidence>
<keyword evidence="3" id="KW-0326">Glycosidase</keyword>
<protein>
    <recommendedName>
        <fullName evidence="5">Glycoside hydrolase family 5 C-terminal domain-containing protein</fullName>
    </recommendedName>
</protein>
<dbReference type="AlphaFoldDB" id="A0A0P7B0K6"/>